<dbReference type="PANTHER" id="PTHR43423:SF1">
    <property type="entry name" value="ABC TRANSPORTER I FAMILY MEMBER 17"/>
    <property type="match status" value="1"/>
</dbReference>
<evidence type="ECO:0000313" key="7">
    <source>
        <dbReference type="EMBL" id="NED98515.1"/>
    </source>
</evidence>
<accession>A0A6N9YU64</accession>
<evidence type="ECO:0000256" key="5">
    <source>
        <dbReference type="SAM" id="MobiDB-lite"/>
    </source>
</evidence>
<feature type="compositionally biased region" description="Low complexity" evidence="5">
    <location>
        <begin position="202"/>
        <end position="222"/>
    </location>
</feature>
<dbReference type="Gene3D" id="3.40.50.300">
    <property type="entry name" value="P-loop containing nucleotide triphosphate hydrolases"/>
    <property type="match status" value="1"/>
</dbReference>
<evidence type="ECO:0000256" key="1">
    <source>
        <dbReference type="ARBA" id="ARBA00022448"/>
    </source>
</evidence>
<keyword evidence="3 7" id="KW-0067">ATP-binding</keyword>
<dbReference type="Proteomes" id="UP000469185">
    <property type="component" value="Unassembled WGS sequence"/>
</dbReference>
<dbReference type="GO" id="GO:0016887">
    <property type="term" value="F:ATP hydrolysis activity"/>
    <property type="evidence" value="ECO:0007669"/>
    <property type="project" value="InterPro"/>
</dbReference>
<dbReference type="InterPro" id="IPR017871">
    <property type="entry name" value="ABC_transporter-like_CS"/>
</dbReference>
<dbReference type="RefSeq" id="WP_163821400.1">
    <property type="nucleotide sequence ID" value="NZ_JAAGOB010000024.1"/>
</dbReference>
<dbReference type="PROSITE" id="PS00211">
    <property type="entry name" value="ABC_TRANSPORTER_1"/>
    <property type="match status" value="1"/>
</dbReference>
<keyword evidence="1" id="KW-0813">Transport</keyword>
<evidence type="ECO:0000259" key="6">
    <source>
        <dbReference type="PROSITE" id="PS50893"/>
    </source>
</evidence>
<dbReference type="PANTHER" id="PTHR43423">
    <property type="entry name" value="ABC TRANSPORTER I FAMILY MEMBER 17"/>
    <property type="match status" value="1"/>
</dbReference>
<dbReference type="EMBL" id="JAAGOB010000024">
    <property type="protein sequence ID" value="NED98515.1"/>
    <property type="molecule type" value="Genomic_DNA"/>
</dbReference>
<evidence type="ECO:0000256" key="4">
    <source>
        <dbReference type="ARBA" id="ARBA00022967"/>
    </source>
</evidence>
<dbReference type="GO" id="GO:0005524">
    <property type="term" value="F:ATP binding"/>
    <property type="evidence" value="ECO:0007669"/>
    <property type="project" value="UniProtKB-KW"/>
</dbReference>
<evidence type="ECO:0000313" key="8">
    <source>
        <dbReference type="Proteomes" id="UP000469185"/>
    </source>
</evidence>
<feature type="domain" description="ABC transporter" evidence="6">
    <location>
        <begin position="2"/>
        <end position="221"/>
    </location>
</feature>
<dbReference type="SMART" id="SM00382">
    <property type="entry name" value="AAA"/>
    <property type="match status" value="1"/>
</dbReference>
<dbReference type="InterPro" id="IPR003593">
    <property type="entry name" value="AAA+_ATPase"/>
</dbReference>
<dbReference type="InterPro" id="IPR003439">
    <property type="entry name" value="ABC_transporter-like_ATP-bd"/>
</dbReference>
<evidence type="ECO:0000256" key="3">
    <source>
        <dbReference type="ARBA" id="ARBA00022840"/>
    </source>
</evidence>
<protein>
    <submittedName>
        <fullName evidence="7">ATP-binding cassette domain-containing protein</fullName>
    </submittedName>
</protein>
<dbReference type="Pfam" id="PF00005">
    <property type="entry name" value="ABC_tran"/>
    <property type="match status" value="1"/>
</dbReference>
<name>A0A6N9YU64_9ACTN</name>
<comment type="caution">
    <text evidence="7">The sequence shown here is derived from an EMBL/GenBank/DDBJ whole genome shotgun (WGS) entry which is preliminary data.</text>
</comment>
<evidence type="ECO:0000256" key="2">
    <source>
        <dbReference type="ARBA" id="ARBA00022741"/>
    </source>
</evidence>
<sequence length="229" mass="24449">MVERQGIKALDGFTARIRRGIGITGLAGPSGSGKSTLLRLCNRMEVPTTGRILFRGDDIAELDPLALRRRVGMVFQKPTPFPGTVRDNLLTASPAAGSDDLHRALRRASLEGDWLGRDATALSGGEAQRVCMARTLVTEPDVLLLDEPTSALDADAVEVFERAVGDLVDEGMEVIWVSHDHAQLLRVAAEILRIDGGRFAGTETGAETAGTETAGTDADSTTRAGDERR</sequence>
<gene>
    <name evidence="7" type="ORF">G1H11_24765</name>
</gene>
<keyword evidence="8" id="KW-1185">Reference proteome</keyword>
<feature type="region of interest" description="Disordered" evidence="5">
    <location>
        <begin position="202"/>
        <end position="229"/>
    </location>
</feature>
<reference evidence="7 8" key="1">
    <citation type="submission" date="2020-02" db="EMBL/GenBank/DDBJ databases">
        <authorList>
            <person name="Li X.-J."/>
            <person name="Feng X.-M."/>
        </authorList>
    </citation>
    <scope>NUCLEOTIDE SEQUENCE [LARGE SCALE GENOMIC DNA]</scope>
    <source>
        <strain evidence="7 8">CGMCC 4.7225</strain>
    </source>
</reference>
<keyword evidence="2" id="KW-0547">Nucleotide-binding</keyword>
<dbReference type="SUPFAM" id="SSF52540">
    <property type="entry name" value="P-loop containing nucleoside triphosphate hydrolases"/>
    <property type="match status" value="1"/>
</dbReference>
<keyword evidence="4" id="KW-1278">Translocase</keyword>
<proteinExistence type="predicted"/>
<dbReference type="InterPro" id="IPR027417">
    <property type="entry name" value="P-loop_NTPase"/>
</dbReference>
<dbReference type="PROSITE" id="PS50893">
    <property type="entry name" value="ABC_TRANSPORTER_2"/>
    <property type="match status" value="1"/>
</dbReference>
<organism evidence="7 8">
    <name type="scientific">Phytoactinopolyspora alkaliphila</name>
    <dbReference type="NCBI Taxonomy" id="1783498"/>
    <lineage>
        <taxon>Bacteria</taxon>
        <taxon>Bacillati</taxon>
        <taxon>Actinomycetota</taxon>
        <taxon>Actinomycetes</taxon>
        <taxon>Jiangellales</taxon>
        <taxon>Jiangellaceae</taxon>
        <taxon>Phytoactinopolyspora</taxon>
    </lineage>
</organism>
<dbReference type="AlphaFoldDB" id="A0A6N9YU64"/>